<evidence type="ECO:0000259" key="1">
    <source>
        <dbReference type="Pfam" id="PF24864"/>
    </source>
</evidence>
<dbReference type="AlphaFoldDB" id="A0AAJ0FZS3"/>
<comment type="caution">
    <text evidence="2">The sequence shown here is derived from an EMBL/GenBank/DDBJ whole genome shotgun (WGS) entry which is preliminary data.</text>
</comment>
<accession>A0AAJ0FZS3</accession>
<gene>
    <name evidence="2" type="ORF">QQS21_004577</name>
</gene>
<organism evidence="2 3">
    <name type="scientific">Conoideocrella luteorostrata</name>
    <dbReference type="NCBI Taxonomy" id="1105319"/>
    <lineage>
        <taxon>Eukaryota</taxon>
        <taxon>Fungi</taxon>
        <taxon>Dikarya</taxon>
        <taxon>Ascomycota</taxon>
        <taxon>Pezizomycotina</taxon>
        <taxon>Sordariomycetes</taxon>
        <taxon>Hypocreomycetidae</taxon>
        <taxon>Hypocreales</taxon>
        <taxon>Clavicipitaceae</taxon>
        <taxon>Conoideocrella</taxon>
    </lineage>
</organism>
<sequence length="259" mass="30465">MPLSRHYQSFVTKALKLVPLFAPEPISPRRAHEQDASFFYRLPLELREIIWRQYFGKHAVHVRVLKSKRLYSIECLLWNIDDDYEKLAHYIEHRDAALCDHISLLLTCKRIYFDCFPLLYRETYFDFSHNPSALTAMCRRLPASHVASISKVHLVHDINRPLYLDRKDHGEIEMEWVNIWDTLASMKGLQWLRVVVTSPEYNARELTEREWTLWEGIRKVAQPAHFELVLPFPAAASTREETLPCTIIRQVPTLVTNPA</sequence>
<dbReference type="PANTHER" id="PTHR38790">
    <property type="entry name" value="2EXR DOMAIN-CONTAINING PROTEIN-RELATED"/>
    <property type="match status" value="1"/>
</dbReference>
<name>A0AAJ0FZS3_9HYPO</name>
<protein>
    <recommendedName>
        <fullName evidence="1">DUF7730 domain-containing protein</fullName>
    </recommendedName>
</protein>
<dbReference type="Proteomes" id="UP001251528">
    <property type="component" value="Unassembled WGS sequence"/>
</dbReference>
<evidence type="ECO:0000313" key="2">
    <source>
        <dbReference type="EMBL" id="KAK2601890.1"/>
    </source>
</evidence>
<keyword evidence="3" id="KW-1185">Reference proteome</keyword>
<dbReference type="EMBL" id="JASWJB010000068">
    <property type="protein sequence ID" value="KAK2601890.1"/>
    <property type="molecule type" value="Genomic_DNA"/>
</dbReference>
<feature type="domain" description="DUF7730" evidence="1">
    <location>
        <begin position="33"/>
        <end position="250"/>
    </location>
</feature>
<evidence type="ECO:0000313" key="3">
    <source>
        <dbReference type="Proteomes" id="UP001251528"/>
    </source>
</evidence>
<reference evidence="2" key="1">
    <citation type="submission" date="2023-06" db="EMBL/GenBank/DDBJ databases">
        <title>Conoideocrella luteorostrata (Hypocreales: Clavicipitaceae), a potential biocontrol fungus for elongate hemlock scale in United States Christmas tree production areas.</title>
        <authorList>
            <person name="Barrett H."/>
            <person name="Lovett B."/>
            <person name="Macias A.M."/>
            <person name="Stajich J.E."/>
            <person name="Kasson M.T."/>
        </authorList>
    </citation>
    <scope>NUCLEOTIDE SEQUENCE</scope>
    <source>
        <strain evidence="2">ARSEF 14590</strain>
    </source>
</reference>
<dbReference type="Pfam" id="PF24864">
    <property type="entry name" value="DUF7730"/>
    <property type="match status" value="1"/>
</dbReference>
<dbReference type="InterPro" id="IPR056632">
    <property type="entry name" value="DUF7730"/>
</dbReference>
<proteinExistence type="predicted"/>